<dbReference type="HAMAP" id="MF_00338">
    <property type="entry name" value="UPF0145"/>
    <property type="match status" value="1"/>
</dbReference>
<evidence type="ECO:0000313" key="4">
    <source>
        <dbReference type="Proteomes" id="UP000215405"/>
    </source>
</evidence>
<dbReference type="Pfam" id="PF01906">
    <property type="entry name" value="YbjQ_1"/>
    <property type="match status" value="1"/>
</dbReference>
<dbReference type="EMBL" id="NBYO01000002">
    <property type="protein sequence ID" value="OXT00712.1"/>
    <property type="molecule type" value="Genomic_DNA"/>
</dbReference>
<evidence type="ECO:0000313" key="3">
    <source>
        <dbReference type="EMBL" id="OXT00712.1"/>
    </source>
</evidence>
<dbReference type="Gene3D" id="3.30.110.70">
    <property type="entry name" value="Hypothetical protein apc22750. Chain B"/>
    <property type="match status" value="1"/>
</dbReference>
<dbReference type="InterPro" id="IPR035439">
    <property type="entry name" value="UPF0145_dom_sf"/>
</dbReference>
<comment type="caution">
    <text evidence="3">The sequence shown here is derived from an EMBL/GenBank/DDBJ whole genome shotgun (WGS) entry which is preliminary data.</text>
</comment>
<name>A0A231UXU3_9HYPH</name>
<sequence>MIITTTPNVEGRRIVAYHGVVTGEAILGTNVFRDFFASIRDIVGGRSGSYEKSLRQGRELALGEMGDEAQRLGGNAVVGVDLDYENITSGNGSSSMLMVVASGTAVTLE</sequence>
<gene>
    <name evidence="3" type="ORF">B7H23_11540</name>
</gene>
<protein>
    <recommendedName>
        <fullName evidence="2">UPF0145 protein B7H23_11540</fullName>
    </recommendedName>
</protein>
<comment type="similarity">
    <text evidence="1 2">Belongs to the UPF0145 family.</text>
</comment>
<dbReference type="AlphaFoldDB" id="A0A231UXU3"/>
<dbReference type="Proteomes" id="UP000215405">
    <property type="component" value="Unassembled WGS sequence"/>
</dbReference>
<accession>A0A231UXU3</accession>
<proteinExistence type="inferred from homology"/>
<dbReference type="InterPro" id="IPR002765">
    <property type="entry name" value="UPF0145_YbjQ-like"/>
</dbReference>
<dbReference type="RefSeq" id="WP_094077533.1">
    <property type="nucleotide sequence ID" value="NZ_NBYO01000002.1"/>
</dbReference>
<reference evidence="4" key="1">
    <citation type="journal article" date="2017" name="Int. J. Syst. Evol. Microbiol.">
        <title>Notoacmeibacter marinus gen. nov., sp. nov., isolated from the gut of a limpet and proposal of Notoacmeibacteraceae fam. nov. in the order Rhizobiales of the class Alphaproteobacteria.</title>
        <authorList>
            <person name="Huang Z."/>
            <person name="Guo F."/>
            <person name="Lai Q."/>
        </authorList>
    </citation>
    <scope>NUCLEOTIDE SEQUENCE [LARGE SCALE GENOMIC DNA]</scope>
    <source>
        <strain evidence="4">XMTR2A4</strain>
    </source>
</reference>
<evidence type="ECO:0000256" key="2">
    <source>
        <dbReference type="HAMAP-Rule" id="MF_00338"/>
    </source>
</evidence>
<keyword evidence="4" id="KW-1185">Reference proteome</keyword>
<organism evidence="3 4">
    <name type="scientific">Notoacmeibacter marinus</name>
    <dbReference type="NCBI Taxonomy" id="1876515"/>
    <lineage>
        <taxon>Bacteria</taxon>
        <taxon>Pseudomonadati</taxon>
        <taxon>Pseudomonadota</taxon>
        <taxon>Alphaproteobacteria</taxon>
        <taxon>Hyphomicrobiales</taxon>
        <taxon>Notoacmeibacteraceae</taxon>
        <taxon>Notoacmeibacter</taxon>
    </lineage>
</organism>
<evidence type="ECO:0000256" key="1">
    <source>
        <dbReference type="ARBA" id="ARBA00010751"/>
    </source>
</evidence>
<dbReference type="SUPFAM" id="SSF117782">
    <property type="entry name" value="YbjQ-like"/>
    <property type="match status" value="1"/>
</dbReference>
<dbReference type="PANTHER" id="PTHR34068:SF1">
    <property type="entry name" value="UPF0145 PROTEIN YBJQ"/>
    <property type="match status" value="1"/>
</dbReference>
<dbReference type="PANTHER" id="PTHR34068">
    <property type="entry name" value="UPF0145 PROTEIN YBJQ"/>
    <property type="match status" value="1"/>
</dbReference>